<evidence type="ECO:0000256" key="5">
    <source>
        <dbReference type="ARBA" id="ARBA00022982"/>
    </source>
</evidence>
<keyword evidence="5" id="KW-0249">Electron transport</keyword>
<dbReference type="NCBIfam" id="NF002519">
    <property type="entry name" value="PRK01908.1"/>
    <property type="match status" value="1"/>
</dbReference>
<dbReference type="InterPro" id="IPR007329">
    <property type="entry name" value="FMN-bd"/>
</dbReference>
<evidence type="ECO:0000256" key="1">
    <source>
        <dbReference type="ARBA" id="ARBA00022448"/>
    </source>
</evidence>
<evidence type="ECO:0000313" key="8">
    <source>
        <dbReference type="EMBL" id="VAW95859.1"/>
    </source>
</evidence>
<keyword evidence="6" id="KW-0812">Transmembrane</keyword>
<keyword evidence="6" id="KW-0472">Membrane</keyword>
<keyword evidence="3" id="KW-0285">Flavoprotein</keyword>
<dbReference type="Pfam" id="PF04205">
    <property type="entry name" value="FMN_bind"/>
    <property type="match status" value="1"/>
</dbReference>
<keyword evidence="1" id="KW-0813">Transport</keyword>
<keyword evidence="6" id="KW-1133">Transmembrane helix</keyword>
<feature type="transmembrane region" description="Helical" evidence="6">
    <location>
        <begin position="16"/>
        <end position="37"/>
    </location>
</feature>
<evidence type="ECO:0000256" key="4">
    <source>
        <dbReference type="ARBA" id="ARBA00022643"/>
    </source>
</evidence>
<dbReference type="GO" id="GO:0010181">
    <property type="term" value="F:FMN binding"/>
    <property type="evidence" value="ECO:0007669"/>
    <property type="project" value="InterPro"/>
</dbReference>
<dbReference type="EMBL" id="UOFR01000034">
    <property type="protein sequence ID" value="VAW95859.1"/>
    <property type="molecule type" value="Genomic_DNA"/>
</dbReference>
<accession>A0A3B1AC65</accession>
<dbReference type="PIRSF" id="PIRSF006091">
    <property type="entry name" value="E_trnsport_RnfG"/>
    <property type="match status" value="1"/>
</dbReference>
<dbReference type="NCBIfam" id="TIGR01947">
    <property type="entry name" value="rnfG"/>
    <property type="match status" value="1"/>
</dbReference>
<feature type="domain" description="FMN-binding" evidence="7">
    <location>
        <begin position="110"/>
        <end position="202"/>
    </location>
</feature>
<evidence type="ECO:0000256" key="3">
    <source>
        <dbReference type="ARBA" id="ARBA00022630"/>
    </source>
</evidence>
<dbReference type="SMART" id="SM00900">
    <property type="entry name" value="FMN_bind"/>
    <property type="match status" value="1"/>
</dbReference>
<keyword evidence="2" id="KW-0597">Phosphoprotein</keyword>
<keyword evidence="4" id="KW-0288">FMN</keyword>
<protein>
    <submittedName>
        <fullName evidence="8">Electron transport complex protein RnfG</fullName>
    </submittedName>
</protein>
<gene>
    <name evidence="8" type="ORF">MNBD_GAMMA21-1564</name>
</gene>
<dbReference type="PANTHER" id="PTHR36118:SF1">
    <property type="entry name" value="ION-TRANSLOCATING OXIDOREDUCTASE COMPLEX SUBUNIT G"/>
    <property type="match status" value="1"/>
</dbReference>
<dbReference type="HAMAP" id="MF_00479">
    <property type="entry name" value="RsxG_RnfG"/>
    <property type="match status" value="1"/>
</dbReference>
<proteinExistence type="inferred from homology"/>
<sequence length="211" mass="23269">MENEKAKPAISLSKNMLVNAVVLGLFAIVGTALVAYVNEITKDQVAENIRHHTLKKLHELIGPDIHDNDLDTDTILVTDELLGKGEMTVYRARKNEKPVAAIIQCVAPDGYSGKIRLLVAVKVDGSLAGVRVTDHLETPGLGDAIESQKSDWIFIFNGKSLSNPPPEKWTVKRDSGEFDQITSATITSRAIVKASYKALQYFKLNRKLLFK</sequence>
<evidence type="ECO:0000259" key="7">
    <source>
        <dbReference type="SMART" id="SM00900"/>
    </source>
</evidence>
<name>A0A3B1AC65_9ZZZZ</name>
<dbReference type="AlphaFoldDB" id="A0A3B1AC65"/>
<evidence type="ECO:0000256" key="6">
    <source>
        <dbReference type="SAM" id="Phobius"/>
    </source>
</evidence>
<reference evidence="8" key="1">
    <citation type="submission" date="2018-06" db="EMBL/GenBank/DDBJ databases">
        <authorList>
            <person name="Zhirakovskaya E."/>
        </authorList>
    </citation>
    <scope>NUCLEOTIDE SEQUENCE</scope>
</reference>
<dbReference type="GO" id="GO:0009055">
    <property type="term" value="F:electron transfer activity"/>
    <property type="evidence" value="ECO:0007669"/>
    <property type="project" value="InterPro"/>
</dbReference>
<dbReference type="InterPro" id="IPR010209">
    <property type="entry name" value="Ion_transpt_RnfG/RsxG"/>
</dbReference>
<organism evidence="8">
    <name type="scientific">hydrothermal vent metagenome</name>
    <dbReference type="NCBI Taxonomy" id="652676"/>
    <lineage>
        <taxon>unclassified sequences</taxon>
        <taxon>metagenomes</taxon>
        <taxon>ecological metagenomes</taxon>
    </lineage>
</organism>
<dbReference type="PANTHER" id="PTHR36118">
    <property type="entry name" value="ION-TRANSLOCATING OXIDOREDUCTASE COMPLEX SUBUNIT G"/>
    <property type="match status" value="1"/>
</dbReference>
<dbReference type="GO" id="GO:0022900">
    <property type="term" value="P:electron transport chain"/>
    <property type="evidence" value="ECO:0007669"/>
    <property type="project" value="InterPro"/>
</dbReference>
<evidence type="ECO:0000256" key="2">
    <source>
        <dbReference type="ARBA" id="ARBA00022553"/>
    </source>
</evidence>
<dbReference type="GO" id="GO:0005886">
    <property type="term" value="C:plasma membrane"/>
    <property type="evidence" value="ECO:0007669"/>
    <property type="project" value="InterPro"/>
</dbReference>